<feature type="region of interest" description="Disordered" evidence="1">
    <location>
        <begin position="828"/>
        <end position="874"/>
    </location>
</feature>
<gene>
    <name evidence="3" type="ORF">PAXINDRAFT_163498</name>
</gene>
<dbReference type="InterPro" id="IPR040521">
    <property type="entry name" value="KDZ"/>
</dbReference>
<dbReference type="InterPro" id="IPR041457">
    <property type="entry name" value="CxC2_KDZ-assoc"/>
</dbReference>
<feature type="domain" description="CxC2-like cysteine cluster KDZ transposase-associated" evidence="2">
    <location>
        <begin position="98"/>
        <end position="184"/>
    </location>
</feature>
<evidence type="ECO:0000313" key="4">
    <source>
        <dbReference type="Proteomes" id="UP000053647"/>
    </source>
</evidence>
<dbReference type="OrthoDB" id="2804062at2759"/>
<evidence type="ECO:0000259" key="2">
    <source>
        <dbReference type="Pfam" id="PF18803"/>
    </source>
</evidence>
<evidence type="ECO:0000256" key="1">
    <source>
        <dbReference type="SAM" id="MobiDB-lite"/>
    </source>
</evidence>
<keyword evidence="4" id="KW-1185">Reference proteome</keyword>
<dbReference type="Proteomes" id="UP000053647">
    <property type="component" value="Unassembled WGS sequence"/>
</dbReference>
<dbReference type="EMBL" id="KN819345">
    <property type="protein sequence ID" value="KIJ14156.1"/>
    <property type="molecule type" value="Genomic_DNA"/>
</dbReference>
<dbReference type="Pfam" id="PF18803">
    <property type="entry name" value="CxC2"/>
    <property type="match status" value="1"/>
</dbReference>
<organism evidence="3 4">
    <name type="scientific">Paxillus involutus ATCC 200175</name>
    <dbReference type="NCBI Taxonomy" id="664439"/>
    <lineage>
        <taxon>Eukaryota</taxon>
        <taxon>Fungi</taxon>
        <taxon>Dikarya</taxon>
        <taxon>Basidiomycota</taxon>
        <taxon>Agaricomycotina</taxon>
        <taxon>Agaricomycetes</taxon>
        <taxon>Agaricomycetidae</taxon>
        <taxon>Boletales</taxon>
        <taxon>Paxilineae</taxon>
        <taxon>Paxillaceae</taxon>
        <taxon>Paxillus</taxon>
    </lineage>
</organism>
<reference evidence="3 4" key="1">
    <citation type="submission" date="2014-06" db="EMBL/GenBank/DDBJ databases">
        <authorList>
            <consortium name="DOE Joint Genome Institute"/>
            <person name="Kuo A."/>
            <person name="Kohler A."/>
            <person name="Nagy L.G."/>
            <person name="Floudas D."/>
            <person name="Copeland A."/>
            <person name="Barry K.W."/>
            <person name="Cichocki N."/>
            <person name="Veneault-Fourrey C."/>
            <person name="LaButti K."/>
            <person name="Lindquist E.A."/>
            <person name="Lipzen A."/>
            <person name="Lundell T."/>
            <person name="Morin E."/>
            <person name="Murat C."/>
            <person name="Sun H."/>
            <person name="Tunlid A."/>
            <person name="Henrissat B."/>
            <person name="Grigoriev I.V."/>
            <person name="Hibbett D.S."/>
            <person name="Martin F."/>
            <person name="Nordberg H.P."/>
            <person name="Cantor M.N."/>
            <person name="Hua S.X."/>
        </authorList>
    </citation>
    <scope>NUCLEOTIDE SEQUENCE [LARGE SCALE GENOMIC DNA]</scope>
    <source>
        <strain evidence="3 4">ATCC 200175</strain>
    </source>
</reference>
<feature type="region of interest" description="Disordered" evidence="1">
    <location>
        <begin position="1"/>
        <end position="21"/>
    </location>
</feature>
<sequence>MTHGPMGGMPRQPTHPWADGRNTEKEYLNEELRLESRGSAALKPCSCDNDSIQERLFCCVDCFGVEMLCQSCCVAAHRRLPLHRIKVWNGNFFEQVTLKELGFIVQLGHDDMNYYCAERVNFIVIHVTGIHPVNISFCACKKCVAHHVQLLRCGCYPSTIHNPRTACTRAVLDHFLCLTWSSKHLTDNTGINVPKSHYSAFLCMIRQFRYAKLMKMAGKGNITDGIRTTKPGELAVICPACPYPGINLPEGWQNIEPSKRFLYYLTLSLEANFQLKNQNRSSDVADPGLHTGLAYFVLNDPYKDHILKFATQNDISTCSGFKSLVHAETKFSTGLRVTGVGLCLCARHEFVHPIGLPELLQLPLALMMSSFLFSIPKFHAPAHAAACAMPHSLNLHTDGKGVERNWSEINRVANSTKEMGPGSRHDCLDDHFGHHNWRKYTSLDWDAVKSNPNPYIATKTSLSEAEVRAQLADEERETSARGQLSHHKTCPSAFITQALMLEETQQRLASDIKNKTALSANQHTNVQQQRAALHRQIHNFRSIQVVYMVYIEDIIDRNPDDPDAEPEEIALWLPSALQPATRTAICMNNIGIVEEKLREAQCHDALIELRNYLHTKSHCVKYRNSHIHGQRANTHAHALIDSLLHKIDRAAWKYCVACAVLLSLRGPGSWERELQTLQAKDICGPDAMTSGDIDDANDTIERQIPKRRLEALQRGLGEGHRTTSWIWKTAGVLGDDEGLNEALRIEWAKARAQVARWTEEVALLKEEMRCMRKFLQWRAKWWQEQCQPPADNKGDAAGAAGIAAYANRQAAVQHNLLMHFTSLWEAPTQAGNSADRDEVDESMDNPESSAYDGEGEEGEGKGEEDDWNNLEGEE</sequence>
<dbReference type="HOGENOM" id="CLU_003703_13_0_1"/>
<proteinExistence type="predicted"/>
<evidence type="ECO:0000313" key="3">
    <source>
        <dbReference type="EMBL" id="KIJ14156.1"/>
    </source>
</evidence>
<name>A0A0C9U4Q7_PAXIN</name>
<protein>
    <recommendedName>
        <fullName evidence="2">CxC2-like cysteine cluster KDZ transposase-associated domain-containing protein</fullName>
    </recommendedName>
</protein>
<dbReference type="Pfam" id="PF18758">
    <property type="entry name" value="KDZ"/>
    <property type="match status" value="2"/>
</dbReference>
<reference evidence="4" key="2">
    <citation type="submission" date="2015-01" db="EMBL/GenBank/DDBJ databases">
        <title>Evolutionary Origins and Diversification of the Mycorrhizal Mutualists.</title>
        <authorList>
            <consortium name="DOE Joint Genome Institute"/>
            <consortium name="Mycorrhizal Genomics Consortium"/>
            <person name="Kohler A."/>
            <person name="Kuo A."/>
            <person name="Nagy L.G."/>
            <person name="Floudas D."/>
            <person name="Copeland A."/>
            <person name="Barry K.W."/>
            <person name="Cichocki N."/>
            <person name="Veneault-Fourrey C."/>
            <person name="LaButti K."/>
            <person name="Lindquist E.A."/>
            <person name="Lipzen A."/>
            <person name="Lundell T."/>
            <person name="Morin E."/>
            <person name="Murat C."/>
            <person name="Riley R."/>
            <person name="Ohm R."/>
            <person name="Sun H."/>
            <person name="Tunlid A."/>
            <person name="Henrissat B."/>
            <person name="Grigoriev I.V."/>
            <person name="Hibbett D.S."/>
            <person name="Martin F."/>
        </authorList>
    </citation>
    <scope>NUCLEOTIDE SEQUENCE [LARGE SCALE GENOMIC DNA]</scope>
    <source>
        <strain evidence="4">ATCC 200175</strain>
    </source>
</reference>
<feature type="compositionally biased region" description="Acidic residues" evidence="1">
    <location>
        <begin position="853"/>
        <end position="874"/>
    </location>
</feature>
<dbReference type="AlphaFoldDB" id="A0A0C9U4Q7"/>
<accession>A0A0C9U4Q7</accession>